<dbReference type="WBParaSite" id="maker-uti_cns_0006889-snap-gene-0.12-mRNA-1">
    <property type="protein sequence ID" value="maker-uti_cns_0006889-snap-gene-0.12-mRNA-1"/>
    <property type="gene ID" value="maker-uti_cns_0006889-snap-gene-0.12"/>
</dbReference>
<sequence>MIDSRSFADGAGYGEDGGAARFEPMPPSSAGSLKNSVRIPRARLAGPEFGNMYQQEREESGASIDGSMNFDQQPNSQLQLSVQALLRFNIPQRRSGTFQG</sequence>
<protein>
    <submittedName>
        <fullName evidence="3">Uncharacterized protein</fullName>
    </submittedName>
</protein>
<keyword evidence="2" id="KW-1185">Reference proteome</keyword>
<name>A0A1I8HN66_9PLAT</name>
<accession>A0A1I8HN66</accession>
<dbReference type="Proteomes" id="UP000095280">
    <property type="component" value="Unplaced"/>
</dbReference>
<evidence type="ECO:0000313" key="2">
    <source>
        <dbReference type="Proteomes" id="UP000095280"/>
    </source>
</evidence>
<organism evidence="2 3">
    <name type="scientific">Macrostomum lignano</name>
    <dbReference type="NCBI Taxonomy" id="282301"/>
    <lineage>
        <taxon>Eukaryota</taxon>
        <taxon>Metazoa</taxon>
        <taxon>Spiralia</taxon>
        <taxon>Lophotrochozoa</taxon>
        <taxon>Platyhelminthes</taxon>
        <taxon>Rhabditophora</taxon>
        <taxon>Macrostomorpha</taxon>
        <taxon>Macrostomida</taxon>
        <taxon>Macrostomidae</taxon>
        <taxon>Macrostomum</taxon>
    </lineage>
</organism>
<reference evidence="3" key="1">
    <citation type="submission" date="2016-11" db="UniProtKB">
        <authorList>
            <consortium name="WormBaseParasite"/>
        </authorList>
    </citation>
    <scope>IDENTIFICATION</scope>
</reference>
<proteinExistence type="predicted"/>
<evidence type="ECO:0000313" key="3">
    <source>
        <dbReference type="WBParaSite" id="maker-uti_cns_0006889-snap-gene-0.12-mRNA-1"/>
    </source>
</evidence>
<feature type="region of interest" description="Disordered" evidence="1">
    <location>
        <begin position="1"/>
        <end position="75"/>
    </location>
</feature>
<evidence type="ECO:0000256" key="1">
    <source>
        <dbReference type="SAM" id="MobiDB-lite"/>
    </source>
</evidence>
<dbReference type="AlphaFoldDB" id="A0A1I8HN66"/>